<accession>A0A5C5XDA2</accession>
<sequence length="607" mass="67324">MCRAGPATGGDLVTESDNLHSLPRFQALLGKRLSESLDDSEGQELDQLLNSSAECRELYVQQIWTDSLLKWELTESNTTSSEFLEIPLSVDADPVIKLSSTVKGNRFTRFWQACLVLLVFGTQAIYWITSDPTKDQQPPQQIAVTDTVEPHQVVAVLLDSEDVVWSDGRASVEYGTSFHKNEILKLESGLIRIAFDCGAGVVLEGPAELKLCSAWQACLHQGKLAAVVPEGAEGFTVLTPQKRIVDLGTKFGASVDESGQANVQVYEGEVKVESRNEVAASESLLLTAKEHSRYSENNSQTPEIKLQGVDSEDQISVPSFEQLAVARTGVYPPSEKTPHHQDSEYPIPNPETQAPMETFPASVILGEDFYPRSHLSPAFTGKPNALNLDSAFARVVFLQKPLQWQDLNGGHFALEMNGRNPAYPSIANRMHIKLESPIKEEVYFSFLGHYQGLDENDFFSLWFDNHFGEGTSHSMSPNAGIRFGEYFARMTVNEAGYFSVPADDIVFCLVGHLRKNQQGKFHAIDLWVNPQQISPSEPDIHVEFNDMRKQSFTVVGIRMGKDTEPDDRFLFDRLVIARSLQEVLESTGTIVPASPPPTSTFPQKVAE</sequence>
<comment type="caution">
    <text evidence="3">The sequence shown here is derived from an EMBL/GenBank/DDBJ whole genome shotgun (WGS) entry which is preliminary data.</text>
</comment>
<feature type="domain" description="FecR protein" evidence="2">
    <location>
        <begin position="219"/>
        <end position="271"/>
    </location>
</feature>
<evidence type="ECO:0000256" key="1">
    <source>
        <dbReference type="SAM" id="MobiDB-lite"/>
    </source>
</evidence>
<dbReference type="InterPro" id="IPR012373">
    <property type="entry name" value="Ferrdict_sens_TM"/>
</dbReference>
<evidence type="ECO:0000259" key="2">
    <source>
        <dbReference type="Pfam" id="PF04773"/>
    </source>
</evidence>
<dbReference type="PANTHER" id="PTHR30273">
    <property type="entry name" value="PERIPLASMIC SIGNAL SENSOR AND SIGMA FACTOR ACTIVATOR FECR-RELATED"/>
    <property type="match status" value="1"/>
</dbReference>
<evidence type="ECO:0000313" key="4">
    <source>
        <dbReference type="Proteomes" id="UP000316095"/>
    </source>
</evidence>
<dbReference type="PANTHER" id="PTHR30273:SF2">
    <property type="entry name" value="PROTEIN FECR"/>
    <property type="match status" value="1"/>
</dbReference>
<proteinExistence type="predicted"/>
<evidence type="ECO:0000313" key="3">
    <source>
        <dbReference type="EMBL" id="TWT60283.1"/>
    </source>
</evidence>
<name>A0A5C5XDA2_9PLAN</name>
<keyword evidence="4" id="KW-1185">Reference proteome</keyword>
<feature type="region of interest" description="Disordered" evidence="1">
    <location>
        <begin position="588"/>
        <end position="607"/>
    </location>
</feature>
<dbReference type="OrthoDB" id="292867at2"/>
<protein>
    <submittedName>
        <fullName evidence="3">FecR protein</fullName>
    </submittedName>
</protein>
<dbReference type="Pfam" id="PF04773">
    <property type="entry name" value="FecR"/>
    <property type="match status" value="1"/>
</dbReference>
<dbReference type="GO" id="GO:0016989">
    <property type="term" value="F:sigma factor antagonist activity"/>
    <property type="evidence" value="ECO:0007669"/>
    <property type="project" value="TreeGrafter"/>
</dbReference>
<dbReference type="Proteomes" id="UP000316095">
    <property type="component" value="Unassembled WGS sequence"/>
</dbReference>
<reference evidence="3 4" key="1">
    <citation type="submission" date="2019-02" db="EMBL/GenBank/DDBJ databases">
        <title>Deep-cultivation of Planctomycetes and their phenomic and genomic characterization uncovers novel biology.</title>
        <authorList>
            <person name="Wiegand S."/>
            <person name="Jogler M."/>
            <person name="Boedeker C."/>
            <person name="Pinto D."/>
            <person name="Vollmers J."/>
            <person name="Rivas-Marin E."/>
            <person name="Kohn T."/>
            <person name="Peeters S.H."/>
            <person name="Heuer A."/>
            <person name="Rast P."/>
            <person name="Oberbeckmann S."/>
            <person name="Bunk B."/>
            <person name="Jeske O."/>
            <person name="Meyerdierks A."/>
            <person name="Storesund J.E."/>
            <person name="Kallscheuer N."/>
            <person name="Luecker S."/>
            <person name="Lage O.M."/>
            <person name="Pohl T."/>
            <person name="Merkel B.J."/>
            <person name="Hornburger P."/>
            <person name="Mueller R.-W."/>
            <person name="Bruemmer F."/>
            <person name="Labrenz M."/>
            <person name="Spormann A.M."/>
            <person name="Op Den Camp H."/>
            <person name="Overmann J."/>
            <person name="Amann R."/>
            <person name="Jetten M.S.M."/>
            <person name="Mascher T."/>
            <person name="Medema M.H."/>
            <person name="Devos D.P."/>
            <person name="Kaster A.-K."/>
            <person name="Ovreas L."/>
            <person name="Rohde M."/>
            <person name="Galperin M.Y."/>
            <person name="Jogler C."/>
        </authorList>
    </citation>
    <scope>NUCLEOTIDE SEQUENCE [LARGE SCALE GENOMIC DNA]</scope>
    <source>
        <strain evidence="3 4">Pan54</strain>
    </source>
</reference>
<dbReference type="EMBL" id="SJPG01000001">
    <property type="protein sequence ID" value="TWT60283.1"/>
    <property type="molecule type" value="Genomic_DNA"/>
</dbReference>
<dbReference type="AlphaFoldDB" id="A0A5C5XDA2"/>
<dbReference type="InterPro" id="IPR006860">
    <property type="entry name" value="FecR"/>
</dbReference>
<dbReference type="Gene3D" id="2.60.120.1440">
    <property type="match status" value="1"/>
</dbReference>
<organism evidence="3 4">
    <name type="scientific">Rubinisphaera italica</name>
    <dbReference type="NCBI Taxonomy" id="2527969"/>
    <lineage>
        <taxon>Bacteria</taxon>
        <taxon>Pseudomonadati</taxon>
        <taxon>Planctomycetota</taxon>
        <taxon>Planctomycetia</taxon>
        <taxon>Planctomycetales</taxon>
        <taxon>Planctomycetaceae</taxon>
        <taxon>Rubinisphaera</taxon>
    </lineage>
</organism>
<gene>
    <name evidence="3" type="ORF">Pan54_09970</name>
</gene>